<reference evidence="1 2" key="1">
    <citation type="submission" date="2018-05" db="EMBL/GenBank/DDBJ databases">
        <title>Amnibacterium sp. M8JJ-5, whole genome shotgun sequence.</title>
        <authorList>
            <person name="Tuo L."/>
        </authorList>
    </citation>
    <scope>NUCLEOTIDE SEQUENCE [LARGE SCALE GENOMIC DNA]</scope>
    <source>
        <strain evidence="1 2">M8JJ-5</strain>
    </source>
</reference>
<name>A0A2V1HUL1_9MICO</name>
<dbReference type="Proteomes" id="UP000244893">
    <property type="component" value="Unassembled WGS sequence"/>
</dbReference>
<comment type="caution">
    <text evidence="1">The sequence shown here is derived from an EMBL/GenBank/DDBJ whole genome shotgun (WGS) entry which is preliminary data.</text>
</comment>
<dbReference type="RefSeq" id="WP_116755725.1">
    <property type="nucleotide sequence ID" value="NZ_JBHUEX010000001.1"/>
</dbReference>
<evidence type="ECO:0000313" key="1">
    <source>
        <dbReference type="EMBL" id="PVZ95991.1"/>
    </source>
</evidence>
<keyword evidence="2" id="KW-1185">Reference proteome</keyword>
<accession>A0A2V1HUL1</accession>
<organism evidence="1 2">
    <name type="scientific">Amnibacterium flavum</name>
    <dbReference type="NCBI Taxonomy" id="2173173"/>
    <lineage>
        <taxon>Bacteria</taxon>
        <taxon>Bacillati</taxon>
        <taxon>Actinomycetota</taxon>
        <taxon>Actinomycetes</taxon>
        <taxon>Micrococcales</taxon>
        <taxon>Microbacteriaceae</taxon>
        <taxon>Amnibacterium</taxon>
    </lineage>
</organism>
<gene>
    <name evidence="1" type="ORF">DDQ50_05955</name>
</gene>
<dbReference type="EMBL" id="QEOP01000001">
    <property type="protein sequence ID" value="PVZ95991.1"/>
    <property type="molecule type" value="Genomic_DNA"/>
</dbReference>
<sequence length="109" mass="11105">MLGRADELGRALAHVVSAVPGVRHIYPVEGRVATVVSTLVAAVPGVEVAERPPVGIDEEAGIVSISIGVTDAASAAEVARDVSRAVSLYLVGLDPVETPTIRVRVASVG</sequence>
<proteinExistence type="predicted"/>
<evidence type="ECO:0000313" key="2">
    <source>
        <dbReference type="Proteomes" id="UP000244893"/>
    </source>
</evidence>
<protein>
    <submittedName>
        <fullName evidence="1">Uncharacterized protein</fullName>
    </submittedName>
</protein>
<dbReference type="AlphaFoldDB" id="A0A2V1HUL1"/>